<dbReference type="PANTHER" id="PTHR34069">
    <property type="entry name" value="3-OXOACYL-[ACYL-CARRIER-PROTEIN] SYNTHASE 3"/>
    <property type="match status" value="1"/>
</dbReference>
<name>A0AAE3VVW2_9ACTN</name>
<keyword evidence="5" id="KW-1185">Reference proteome</keyword>
<dbReference type="AlphaFoldDB" id="A0AAE3VVW2"/>
<dbReference type="InterPro" id="IPR013747">
    <property type="entry name" value="ACP_syn_III_C"/>
</dbReference>
<dbReference type="RefSeq" id="WP_307237002.1">
    <property type="nucleotide sequence ID" value="NZ_JAUSUZ010000001.1"/>
</dbReference>
<dbReference type="EMBL" id="JAUSUZ010000001">
    <property type="protein sequence ID" value="MDQ0364988.1"/>
    <property type="molecule type" value="Genomic_DNA"/>
</dbReference>
<sequence length="312" mass="33678">MPLTTLNRIATYVPERSVPVEEVAAELGMSRYAGRMFRKFHGLDRLRQDPQSTVLDLVVPPAADLLRQTPDPSAIRYLLFAHTIPDVAPSTLNVAEEVAARLGLTGVEAFAVTQQNCASGLAAIDIAGELLRADGVPGAQALVVTGEKAFTPVTRFIAETTIMGEGSAACLVGIDGPSNRVCSYVARTQGRFAHGIRLTPVQLRDFNDSYARDLTAVIIETVERAGLRLTDLDMVVPHNVNRLLWTRIIAELGLGQDRIFLDTIAEYSHCWCADPLLNLAALADGGRLIKGGRYLLTSVGLGSTYAAMVIEH</sequence>
<dbReference type="Pfam" id="PF08541">
    <property type="entry name" value="ACP_syn_III_C"/>
    <property type="match status" value="1"/>
</dbReference>
<accession>A0AAE3VVW2</accession>
<reference evidence="4 5" key="1">
    <citation type="submission" date="2023-07" db="EMBL/GenBank/DDBJ databases">
        <title>Sequencing the genomes of 1000 actinobacteria strains.</title>
        <authorList>
            <person name="Klenk H.-P."/>
        </authorList>
    </citation>
    <scope>NUCLEOTIDE SEQUENCE [LARGE SCALE GENOMIC DNA]</scope>
    <source>
        <strain evidence="4 5">DSM 44709</strain>
    </source>
</reference>
<dbReference type="Proteomes" id="UP001240236">
    <property type="component" value="Unassembled WGS sequence"/>
</dbReference>
<comment type="caution">
    <text evidence="4">The sequence shown here is derived from an EMBL/GenBank/DDBJ whole genome shotgun (WGS) entry which is preliminary data.</text>
</comment>
<gene>
    <name evidence="4" type="ORF">J2S42_001657</name>
</gene>
<dbReference type="GO" id="GO:0044550">
    <property type="term" value="P:secondary metabolite biosynthetic process"/>
    <property type="evidence" value="ECO:0007669"/>
    <property type="project" value="TreeGrafter"/>
</dbReference>
<keyword evidence="1 4" id="KW-0808">Transferase</keyword>
<protein>
    <submittedName>
        <fullName evidence="4">3-oxoacyl-[acyl-carrier-protein] synthase-3</fullName>
        <ecNumber evidence="4">2.3.1.180</ecNumber>
    </submittedName>
</protein>
<dbReference type="InterPro" id="IPR016039">
    <property type="entry name" value="Thiolase-like"/>
</dbReference>
<dbReference type="EC" id="2.3.1.180" evidence="4"/>
<keyword evidence="2 4" id="KW-0012">Acyltransferase</keyword>
<evidence type="ECO:0000259" key="3">
    <source>
        <dbReference type="Pfam" id="PF08541"/>
    </source>
</evidence>
<feature type="domain" description="Beta-ketoacyl-[acyl-carrier-protein] synthase III C-terminal" evidence="3">
    <location>
        <begin position="223"/>
        <end position="311"/>
    </location>
</feature>
<evidence type="ECO:0000256" key="2">
    <source>
        <dbReference type="ARBA" id="ARBA00023315"/>
    </source>
</evidence>
<dbReference type="GO" id="GO:0033818">
    <property type="term" value="F:beta-ketoacyl-acyl-carrier-protein synthase III activity"/>
    <property type="evidence" value="ECO:0007669"/>
    <property type="project" value="UniProtKB-EC"/>
</dbReference>
<evidence type="ECO:0000313" key="4">
    <source>
        <dbReference type="EMBL" id="MDQ0364988.1"/>
    </source>
</evidence>
<dbReference type="SUPFAM" id="SSF53901">
    <property type="entry name" value="Thiolase-like"/>
    <property type="match status" value="1"/>
</dbReference>
<dbReference type="Gene3D" id="3.40.47.10">
    <property type="match status" value="2"/>
</dbReference>
<evidence type="ECO:0000256" key="1">
    <source>
        <dbReference type="ARBA" id="ARBA00022679"/>
    </source>
</evidence>
<dbReference type="PANTHER" id="PTHR34069:SF2">
    <property type="entry name" value="BETA-KETOACYL-[ACYL-CARRIER-PROTEIN] SYNTHASE III"/>
    <property type="match status" value="1"/>
</dbReference>
<evidence type="ECO:0000313" key="5">
    <source>
        <dbReference type="Proteomes" id="UP001240236"/>
    </source>
</evidence>
<proteinExistence type="predicted"/>
<organism evidence="4 5">
    <name type="scientific">Catenuloplanes indicus</name>
    <dbReference type="NCBI Taxonomy" id="137267"/>
    <lineage>
        <taxon>Bacteria</taxon>
        <taxon>Bacillati</taxon>
        <taxon>Actinomycetota</taxon>
        <taxon>Actinomycetes</taxon>
        <taxon>Micromonosporales</taxon>
        <taxon>Micromonosporaceae</taxon>
        <taxon>Catenuloplanes</taxon>
    </lineage>
</organism>